<keyword evidence="7" id="KW-0539">Nucleus</keyword>
<dbReference type="PANTHER" id="PTHR47999:SF24">
    <property type="entry name" value="TRANSCRIPTION FACTOR MYB90"/>
    <property type="match status" value="1"/>
</dbReference>
<evidence type="ECO:0000259" key="9">
    <source>
        <dbReference type="PROSITE" id="PS51294"/>
    </source>
</evidence>
<dbReference type="PROSITE" id="PS50090">
    <property type="entry name" value="MYB_LIKE"/>
    <property type="match status" value="1"/>
</dbReference>
<dbReference type="PROSITE" id="PS51294">
    <property type="entry name" value="HTH_MYB"/>
    <property type="match status" value="2"/>
</dbReference>
<dbReference type="Gene3D" id="1.10.10.60">
    <property type="entry name" value="Homeodomain-like"/>
    <property type="match status" value="2"/>
</dbReference>
<dbReference type="Proteomes" id="UP001345219">
    <property type="component" value="Chromosome 5"/>
</dbReference>
<dbReference type="Pfam" id="PF00249">
    <property type="entry name" value="Myb_DNA-binding"/>
    <property type="match status" value="1"/>
</dbReference>
<evidence type="ECO:0000256" key="4">
    <source>
        <dbReference type="ARBA" id="ARBA00023125"/>
    </source>
</evidence>
<evidence type="ECO:0000313" key="11">
    <source>
        <dbReference type="Proteomes" id="UP001345219"/>
    </source>
</evidence>
<proteinExistence type="predicted"/>
<dbReference type="GO" id="GO:0003677">
    <property type="term" value="F:DNA binding"/>
    <property type="evidence" value="ECO:0007669"/>
    <property type="project" value="UniProtKB-KW"/>
</dbReference>
<evidence type="ECO:0000313" key="10">
    <source>
        <dbReference type="EMBL" id="KAK4761176.1"/>
    </source>
</evidence>
<dbReference type="GO" id="GO:0080090">
    <property type="term" value="P:regulation of primary metabolic process"/>
    <property type="evidence" value="ECO:0007669"/>
    <property type="project" value="UniProtKB-ARBA"/>
</dbReference>
<reference evidence="10 11" key="1">
    <citation type="journal article" date="2023" name="Hortic Res">
        <title>Pangenome of water caltrop reveals structural variations and asymmetric subgenome divergence after allopolyploidization.</title>
        <authorList>
            <person name="Zhang X."/>
            <person name="Chen Y."/>
            <person name="Wang L."/>
            <person name="Yuan Y."/>
            <person name="Fang M."/>
            <person name="Shi L."/>
            <person name="Lu R."/>
            <person name="Comes H.P."/>
            <person name="Ma Y."/>
            <person name="Chen Y."/>
            <person name="Huang G."/>
            <person name="Zhou Y."/>
            <person name="Zheng Z."/>
            <person name="Qiu Y."/>
        </authorList>
    </citation>
    <scope>NUCLEOTIDE SEQUENCE [LARGE SCALE GENOMIC DNA]</scope>
    <source>
        <tissue evidence="10">Roots</tissue>
    </source>
</reference>
<protein>
    <submittedName>
        <fullName evidence="10">Uncharacterized protein</fullName>
    </submittedName>
</protein>
<keyword evidence="3" id="KW-0805">Transcription regulation</keyword>
<evidence type="ECO:0000256" key="1">
    <source>
        <dbReference type="ARBA" id="ARBA00004123"/>
    </source>
</evidence>
<dbReference type="InterPro" id="IPR015495">
    <property type="entry name" value="Myb_TF_plants"/>
</dbReference>
<keyword evidence="2" id="KW-0677">Repeat</keyword>
<organism evidence="10 11">
    <name type="scientific">Trapa incisa</name>
    <dbReference type="NCBI Taxonomy" id="236973"/>
    <lineage>
        <taxon>Eukaryota</taxon>
        <taxon>Viridiplantae</taxon>
        <taxon>Streptophyta</taxon>
        <taxon>Embryophyta</taxon>
        <taxon>Tracheophyta</taxon>
        <taxon>Spermatophyta</taxon>
        <taxon>Magnoliopsida</taxon>
        <taxon>eudicotyledons</taxon>
        <taxon>Gunneridae</taxon>
        <taxon>Pentapetalae</taxon>
        <taxon>rosids</taxon>
        <taxon>malvids</taxon>
        <taxon>Myrtales</taxon>
        <taxon>Lythraceae</taxon>
        <taxon>Trapa</taxon>
    </lineage>
</organism>
<dbReference type="InterPro" id="IPR017930">
    <property type="entry name" value="Myb_dom"/>
</dbReference>
<accession>A0AAN7Q7L4</accession>
<dbReference type="FunFam" id="1.10.10.60:FF:000218">
    <property type="entry name" value="Myb transcription factor"/>
    <property type="match status" value="1"/>
</dbReference>
<dbReference type="CDD" id="cd00167">
    <property type="entry name" value="SANT"/>
    <property type="match status" value="1"/>
</dbReference>
<dbReference type="SMART" id="SM00717">
    <property type="entry name" value="SANT"/>
    <property type="match status" value="2"/>
</dbReference>
<evidence type="ECO:0000256" key="7">
    <source>
        <dbReference type="ARBA" id="ARBA00023242"/>
    </source>
</evidence>
<name>A0AAN7Q7L4_9MYRT</name>
<feature type="domain" description="Myb-like" evidence="8">
    <location>
        <begin position="3"/>
        <end position="55"/>
    </location>
</feature>
<keyword evidence="11" id="KW-1185">Reference proteome</keyword>
<sequence>MEVPGIRKGAWTEEEDAILRMCIEKYGEGNWYQVPRRAGLNRCRKSCRLRWLNYLKPNINRGAFQEDEIDLMLRLHKLLGRTANDVKNYWNTHIKKKCVASVSDEKHKAHSMAKIEVIKPHRRTFKNFSSITSREATMEFFSSDLSILNSGNFNSTPIISHQPQLVENNETNWWEGLLSDNHAIVEVGATNGANITTSVVAEETSEAVAIDPLCSLDVVANESWHGSDWSVDVLYDMTFNFQEILQENDELIAQ</sequence>
<keyword evidence="6" id="KW-0804">Transcription</keyword>
<dbReference type="PANTHER" id="PTHR47999">
    <property type="entry name" value="TRANSCRIPTION FACTOR MYB8-RELATED-RELATED"/>
    <property type="match status" value="1"/>
</dbReference>
<dbReference type="InterPro" id="IPR001005">
    <property type="entry name" value="SANT/Myb"/>
</dbReference>
<feature type="domain" description="HTH myb-type" evidence="9">
    <location>
        <begin position="79"/>
        <end position="98"/>
    </location>
</feature>
<dbReference type="GO" id="GO:0005634">
    <property type="term" value="C:nucleus"/>
    <property type="evidence" value="ECO:0007669"/>
    <property type="project" value="UniProtKB-SubCell"/>
</dbReference>
<dbReference type="SUPFAM" id="SSF46689">
    <property type="entry name" value="Homeodomain-like"/>
    <property type="match status" value="1"/>
</dbReference>
<comment type="subcellular location">
    <subcellularLocation>
        <location evidence="1">Nucleus</location>
    </subcellularLocation>
</comment>
<feature type="domain" description="HTH myb-type" evidence="9">
    <location>
        <begin position="1"/>
        <end position="59"/>
    </location>
</feature>
<evidence type="ECO:0000259" key="8">
    <source>
        <dbReference type="PROSITE" id="PS50090"/>
    </source>
</evidence>
<keyword evidence="4" id="KW-0238">DNA-binding</keyword>
<evidence type="ECO:0000256" key="2">
    <source>
        <dbReference type="ARBA" id="ARBA00022737"/>
    </source>
</evidence>
<evidence type="ECO:0000256" key="6">
    <source>
        <dbReference type="ARBA" id="ARBA00023163"/>
    </source>
</evidence>
<keyword evidence="5" id="KW-0010">Activator</keyword>
<dbReference type="InterPro" id="IPR009057">
    <property type="entry name" value="Homeodomain-like_sf"/>
</dbReference>
<gene>
    <name evidence="10" type="ORF">SAY87_006069</name>
</gene>
<dbReference type="EMBL" id="JAXIOK010000010">
    <property type="protein sequence ID" value="KAK4761176.1"/>
    <property type="molecule type" value="Genomic_DNA"/>
</dbReference>
<dbReference type="AlphaFoldDB" id="A0AAN7Q7L4"/>
<comment type="caution">
    <text evidence="10">The sequence shown here is derived from an EMBL/GenBank/DDBJ whole genome shotgun (WGS) entry which is preliminary data.</text>
</comment>
<evidence type="ECO:0000256" key="3">
    <source>
        <dbReference type="ARBA" id="ARBA00023015"/>
    </source>
</evidence>
<evidence type="ECO:0000256" key="5">
    <source>
        <dbReference type="ARBA" id="ARBA00023159"/>
    </source>
</evidence>